<protein>
    <submittedName>
        <fullName evidence="1">Uncharacterized protein</fullName>
    </submittedName>
</protein>
<proteinExistence type="predicted"/>
<reference evidence="1" key="1">
    <citation type="submission" date="2019-08" db="EMBL/GenBank/DDBJ databases">
        <authorList>
            <person name="Zhou D."/>
            <person name="Chen F."/>
        </authorList>
    </citation>
    <scope>NUCLEOTIDE SEQUENCE</scope>
    <source>
        <strain evidence="1">QJ20133</strain>
        <plasmid evidence="1">pJ20133-VIM</plasmid>
    </source>
</reference>
<keyword evidence="1" id="KW-0614">Plasmid</keyword>
<geneLocation type="plasmid" evidence="1">
    <name>pJ20133-VIM</name>
</geneLocation>
<sequence>MSSTEVKANHPAVEMYSVTLNWGQQDEGTYSEYVLATSQNDACFKVAESMAEQREYVDELETPEEKREWISGRAWDIADCHFVEDSLASDLAALYSDVLFPDGVKRSIDMTALRALIVEHRQRLVPPAEVTPVEQLAFHSVESGFCRVYYKRPKGTLCCFQLDTRNTFKLYHCSRDGEPEHEISLQNKAVIALPEDNGCSLVSSFRSWWEQQNKQPAA</sequence>
<dbReference type="EMBL" id="MN310371">
    <property type="protein sequence ID" value="QFX76395.1"/>
    <property type="molecule type" value="Genomic_DNA"/>
</dbReference>
<dbReference type="RefSeq" id="WP_110765424.1">
    <property type="nucleotide sequence ID" value="NZ_MN310371.1"/>
</dbReference>
<dbReference type="AlphaFoldDB" id="A0A6B7PWF1"/>
<accession>A0A6B7PWF1</accession>
<evidence type="ECO:0000313" key="1">
    <source>
        <dbReference type="EMBL" id="QFX76395.1"/>
    </source>
</evidence>
<organism evidence="1">
    <name type="scientific">Pseudomonas monteilii</name>
    <dbReference type="NCBI Taxonomy" id="76759"/>
    <lineage>
        <taxon>Bacteria</taxon>
        <taxon>Pseudomonadati</taxon>
        <taxon>Pseudomonadota</taxon>
        <taxon>Gammaproteobacteria</taxon>
        <taxon>Pseudomonadales</taxon>
        <taxon>Pseudomonadaceae</taxon>
        <taxon>Pseudomonas</taxon>
    </lineage>
</organism>
<name>A0A6B7PWF1_9PSED</name>